<keyword evidence="2" id="KW-1185">Reference proteome</keyword>
<dbReference type="Gene3D" id="3.30.565.10">
    <property type="entry name" value="Histidine kinase-like ATPase, C-terminal domain"/>
    <property type="match status" value="1"/>
</dbReference>
<sequence length="155" mass="17443">MEQRASAVLLDLAGEESWWIRKERFPADCHAAGNALRFTRLYLHADMGHVFVDIEDAAVIVGVLTSNAVRHTRMPEYAQITVEWALLTSGDVVIQVRDGRRDFPDFDEVMKWEPAEGDRPRGLWTARRRGAEIAYAPVDDGKIVQALITPRALTA</sequence>
<proteinExistence type="predicted"/>
<comment type="caution">
    <text evidence="1">The sequence shown here is derived from an EMBL/GenBank/DDBJ whole genome shotgun (WGS) entry which is preliminary data.</text>
</comment>
<gene>
    <name evidence="1" type="ORF">ACFYNQ_38720</name>
</gene>
<reference evidence="1 2" key="1">
    <citation type="submission" date="2024-10" db="EMBL/GenBank/DDBJ databases">
        <title>The Natural Products Discovery Center: Release of the First 8490 Sequenced Strains for Exploring Actinobacteria Biosynthetic Diversity.</title>
        <authorList>
            <person name="Kalkreuter E."/>
            <person name="Kautsar S.A."/>
            <person name="Yang D."/>
            <person name="Bader C.D."/>
            <person name="Teijaro C.N."/>
            <person name="Fluegel L."/>
            <person name="Davis C.M."/>
            <person name="Simpson J.R."/>
            <person name="Lauterbach L."/>
            <person name="Steele A.D."/>
            <person name="Gui C."/>
            <person name="Meng S."/>
            <person name="Li G."/>
            <person name="Viehrig K."/>
            <person name="Ye F."/>
            <person name="Su P."/>
            <person name="Kiefer A.F."/>
            <person name="Nichols A."/>
            <person name="Cepeda A.J."/>
            <person name="Yan W."/>
            <person name="Fan B."/>
            <person name="Jiang Y."/>
            <person name="Adhikari A."/>
            <person name="Zheng C.-J."/>
            <person name="Schuster L."/>
            <person name="Cowan T.M."/>
            <person name="Smanski M.J."/>
            <person name="Chevrette M.G."/>
            <person name="De Carvalho L.P.S."/>
            <person name="Shen B."/>
        </authorList>
    </citation>
    <scope>NUCLEOTIDE SEQUENCE [LARGE SCALE GENOMIC DNA]</scope>
    <source>
        <strain evidence="1 2">NPDC006488</strain>
    </source>
</reference>
<organism evidence="1 2">
    <name type="scientific">Streptomyces hokutonensis</name>
    <dbReference type="NCBI Taxonomy" id="1306990"/>
    <lineage>
        <taxon>Bacteria</taxon>
        <taxon>Bacillati</taxon>
        <taxon>Actinomycetota</taxon>
        <taxon>Actinomycetes</taxon>
        <taxon>Kitasatosporales</taxon>
        <taxon>Streptomycetaceae</taxon>
        <taxon>Streptomyces</taxon>
    </lineage>
</organism>
<protein>
    <submittedName>
        <fullName evidence="1">Uncharacterized protein</fullName>
    </submittedName>
</protein>
<dbReference type="Proteomes" id="UP001601303">
    <property type="component" value="Unassembled WGS sequence"/>
</dbReference>
<evidence type="ECO:0000313" key="1">
    <source>
        <dbReference type="EMBL" id="MFE9604465.1"/>
    </source>
</evidence>
<evidence type="ECO:0000313" key="2">
    <source>
        <dbReference type="Proteomes" id="UP001601303"/>
    </source>
</evidence>
<dbReference type="SUPFAM" id="SSF55874">
    <property type="entry name" value="ATPase domain of HSP90 chaperone/DNA topoisomerase II/histidine kinase"/>
    <property type="match status" value="1"/>
</dbReference>
<dbReference type="RefSeq" id="WP_388113398.1">
    <property type="nucleotide sequence ID" value="NZ_JBIAHM010000016.1"/>
</dbReference>
<dbReference type="InterPro" id="IPR036890">
    <property type="entry name" value="HATPase_C_sf"/>
</dbReference>
<name>A0ABW6MEA6_9ACTN</name>
<accession>A0ABW6MEA6</accession>
<dbReference type="EMBL" id="JBIAHM010000016">
    <property type="protein sequence ID" value="MFE9604465.1"/>
    <property type="molecule type" value="Genomic_DNA"/>
</dbReference>